<dbReference type="EC" id="2.7.4.27" evidence="5"/>
<accession>A0A420WCD5</accession>
<dbReference type="PANTHER" id="PTHR31756">
    <property type="entry name" value="PYRUVATE, PHOSPHATE DIKINASE REGULATORY PROTEIN 1, CHLOROPLASTIC"/>
    <property type="match status" value="1"/>
</dbReference>
<evidence type="ECO:0000313" key="7">
    <source>
        <dbReference type="Proteomes" id="UP000277424"/>
    </source>
</evidence>
<sequence length="279" mass="31240">MMATEGPVHLHLVSDSTGETIHQVARACLVQFEGVKAIEHTWFLVRTPAHVDKVIAGIEAHPGPVLVTLVDPHLHSKLEAAGRALKVPVISVLDPVLGALHHYLGKKARGRPGRQHEMDAAYFSRIEAMQFTLMHDDGQHLHDIDLADIVLVGVSRTSKTPTCLYIANRGFKVANVPLVPGISLPRELTTATHPLIVGLTNDPNRLVQIRRNRLLMLNQGSESDYINLDEVRREVTEARRLFERQGWPVIDVTRRSIEETATEILQIYQDRKDSDIDRD</sequence>
<dbReference type="AlphaFoldDB" id="A0A420WCD5"/>
<dbReference type="EMBL" id="RBIG01000003">
    <property type="protein sequence ID" value="RKQ68633.1"/>
    <property type="molecule type" value="Genomic_DNA"/>
</dbReference>
<keyword evidence="4 5" id="KW-0418">Kinase</keyword>
<comment type="catalytic activity">
    <reaction evidence="5">
        <text>N(tele)-phospho-L-histidyl/O-phospho-L-threonyl-[pyruvate, phosphate dikinase] + phosphate + H(+) = N(tele)-phospho-L-histidyl/L-threonyl-[pyruvate, phosphate dikinase] + diphosphate</text>
        <dbReference type="Rhea" id="RHEA:43696"/>
        <dbReference type="Rhea" id="RHEA-COMP:10650"/>
        <dbReference type="Rhea" id="RHEA-COMP:10651"/>
        <dbReference type="ChEBI" id="CHEBI:15378"/>
        <dbReference type="ChEBI" id="CHEBI:30013"/>
        <dbReference type="ChEBI" id="CHEBI:33019"/>
        <dbReference type="ChEBI" id="CHEBI:43474"/>
        <dbReference type="ChEBI" id="CHEBI:61977"/>
        <dbReference type="ChEBI" id="CHEBI:83586"/>
        <dbReference type="EC" id="2.7.4.27"/>
    </reaction>
</comment>
<dbReference type="NCBIfam" id="NF003742">
    <property type="entry name" value="PRK05339.1"/>
    <property type="match status" value="1"/>
</dbReference>
<comment type="catalytic activity">
    <reaction evidence="5">
        <text>N(tele)-phospho-L-histidyl/L-threonyl-[pyruvate, phosphate dikinase] + ADP = N(tele)-phospho-L-histidyl/O-phospho-L-threonyl-[pyruvate, phosphate dikinase] + AMP + H(+)</text>
        <dbReference type="Rhea" id="RHEA:43692"/>
        <dbReference type="Rhea" id="RHEA-COMP:10650"/>
        <dbReference type="Rhea" id="RHEA-COMP:10651"/>
        <dbReference type="ChEBI" id="CHEBI:15378"/>
        <dbReference type="ChEBI" id="CHEBI:30013"/>
        <dbReference type="ChEBI" id="CHEBI:61977"/>
        <dbReference type="ChEBI" id="CHEBI:83586"/>
        <dbReference type="ChEBI" id="CHEBI:456215"/>
        <dbReference type="ChEBI" id="CHEBI:456216"/>
        <dbReference type="EC" id="2.7.11.32"/>
    </reaction>
</comment>
<evidence type="ECO:0000313" key="6">
    <source>
        <dbReference type="EMBL" id="RKQ68633.1"/>
    </source>
</evidence>
<evidence type="ECO:0000256" key="3">
    <source>
        <dbReference type="ARBA" id="ARBA00022741"/>
    </source>
</evidence>
<dbReference type="InterPro" id="IPR005177">
    <property type="entry name" value="Kinase-pyrophosphorylase"/>
</dbReference>
<dbReference type="Pfam" id="PF03618">
    <property type="entry name" value="Kinase-PPPase"/>
    <property type="match status" value="1"/>
</dbReference>
<dbReference type="GO" id="GO:0016776">
    <property type="term" value="F:phosphotransferase activity, phosphate group as acceptor"/>
    <property type="evidence" value="ECO:0007669"/>
    <property type="project" value="UniProtKB-UniRule"/>
</dbReference>
<keyword evidence="3 5" id="KW-0547">Nucleotide-binding</keyword>
<dbReference type="GO" id="GO:0043531">
    <property type="term" value="F:ADP binding"/>
    <property type="evidence" value="ECO:0007669"/>
    <property type="project" value="UniProtKB-UniRule"/>
</dbReference>
<keyword evidence="2 5" id="KW-0808">Transferase</keyword>
<dbReference type="RefSeq" id="WP_121221354.1">
    <property type="nucleotide sequence ID" value="NZ_RBIG01000003.1"/>
</dbReference>
<evidence type="ECO:0000256" key="2">
    <source>
        <dbReference type="ARBA" id="ARBA00022679"/>
    </source>
</evidence>
<comment type="caution">
    <text evidence="6">The sequence shown here is derived from an EMBL/GenBank/DDBJ whole genome shotgun (WGS) entry which is preliminary data.</text>
</comment>
<reference evidence="6 7" key="1">
    <citation type="submission" date="2018-10" db="EMBL/GenBank/DDBJ databases">
        <title>Comparative analysis of microorganisms from saline springs in Andes Mountain Range, Colombia.</title>
        <authorList>
            <person name="Rubin E."/>
        </authorList>
    </citation>
    <scope>NUCLEOTIDE SEQUENCE [LARGE SCALE GENOMIC DNA]</scope>
    <source>
        <strain evidence="6 7">USBA 36</strain>
    </source>
</reference>
<dbReference type="GO" id="GO:0004674">
    <property type="term" value="F:protein serine/threonine kinase activity"/>
    <property type="evidence" value="ECO:0007669"/>
    <property type="project" value="UniProtKB-UniRule"/>
</dbReference>
<keyword evidence="1 5" id="KW-0723">Serine/threonine-protein kinase</keyword>
<evidence type="ECO:0000256" key="5">
    <source>
        <dbReference type="HAMAP-Rule" id="MF_00921"/>
    </source>
</evidence>
<dbReference type="OrthoDB" id="9782201at2"/>
<dbReference type="EC" id="2.7.11.32" evidence="5"/>
<name>A0A420WCD5_9PROT</name>
<evidence type="ECO:0000256" key="1">
    <source>
        <dbReference type="ARBA" id="ARBA00022527"/>
    </source>
</evidence>
<comment type="function">
    <text evidence="5">Bifunctional serine/threonine kinase and phosphorylase involved in the regulation of the pyruvate, phosphate dikinase (PPDK) by catalyzing its phosphorylation/dephosphorylation.</text>
</comment>
<gene>
    <name evidence="6" type="ORF">BCL74_3115</name>
</gene>
<comment type="similarity">
    <text evidence="5">Belongs to the pyruvate, phosphate/water dikinase regulatory protein family. PDRP subfamily.</text>
</comment>
<feature type="binding site" evidence="5">
    <location>
        <begin position="153"/>
        <end position="160"/>
    </location>
    <ligand>
        <name>ADP</name>
        <dbReference type="ChEBI" id="CHEBI:456216"/>
    </ligand>
</feature>
<dbReference type="PANTHER" id="PTHR31756:SF3">
    <property type="entry name" value="PYRUVATE, PHOSPHATE DIKINASE REGULATORY PROTEIN 1, CHLOROPLASTIC"/>
    <property type="match status" value="1"/>
</dbReference>
<dbReference type="GO" id="GO:0005524">
    <property type="term" value="F:ATP binding"/>
    <property type="evidence" value="ECO:0007669"/>
    <property type="project" value="InterPro"/>
</dbReference>
<dbReference type="Proteomes" id="UP000277424">
    <property type="component" value="Unassembled WGS sequence"/>
</dbReference>
<dbReference type="HAMAP" id="MF_00921">
    <property type="entry name" value="PDRP"/>
    <property type="match status" value="1"/>
</dbReference>
<protein>
    <recommendedName>
        <fullName evidence="5">Putative pyruvate, phosphate dikinase regulatory protein</fullName>
        <shortName evidence="5">PPDK regulatory protein</shortName>
        <ecNumber evidence="5">2.7.11.32</ecNumber>
        <ecNumber evidence="5">2.7.4.27</ecNumber>
    </recommendedName>
</protein>
<evidence type="ECO:0000256" key="4">
    <source>
        <dbReference type="ARBA" id="ARBA00022777"/>
    </source>
</evidence>
<organism evidence="6 7">
    <name type="scientific">Oceanibaculum indicum</name>
    <dbReference type="NCBI Taxonomy" id="526216"/>
    <lineage>
        <taxon>Bacteria</taxon>
        <taxon>Pseudomonadati</taxon>
        <taxon>Pseudomonadota</taxon>
        <taxon>Alphaproteobacteria</taxon>
        <taxon>Rhodospirillales</taxon>
        <taxon>Oceanibaculaceae</taxon>
        <taxon>Oceanibaculum</taxon>
    </lineage>
</organism>
<dbReference type="InterPro" id="IPR026565">
    <property type="entry name" value="PPDK_reg"/>
</dbReference>
<proteinExistence type="inferred from homology"/>